<dbReference type="EMBL" id="JAIRBA010000010">
    <property type="protein sequence ID" value="MCG2418751.1"/>
    <property type="molecule type" value="Genomic_DNA"/>
</dbReference>
<dbReference type="InterPro" id="IPR052712">
    <property type="entry name" value="Acid_resist_chaperone_HdeD"/>
</dbReference>
<evidence type="ECO:0000313" key="3">
    <source>
        <dbReference type="Proteomes" id="UP001139461"/>
    </source>
</evidence>
<feature type="transmembrane region" description="Helical" evidence="1">
    <location>
        <begin position="155"/>
        <end position="180"/>
    </location>
</feature>
<dbReference type="AlphaFoldDB" id="A0A9X1QST8"/>
<dbReference type="PANTHER" id="PTHR34989">
    <property type="entry name" value="PROTEIN HDED"/>
    <property type="match status" value="1"/>
</dbReference>
<evidence type="ECO:0000256" key="1">
    <source>
        <dbReference type="SAM" id="Phobius"/>
    </source>
</evidence>
<keyword evidence="1" id="KW-0472">Membrane</keyword>
<keyword evidence="1" id="KW-1133">Transmembrane helix</keyword>
<feature type="transmembrane region" description="Helical" evidence="1">
    <location>
        <begin position="130"/>
        <end position="149"/>
    </location>
</feature>
<accession>A0A9X1QST8</accession>
<dbReference type="PANTHER" id="PTHR34989:SF1">
    <property type="entry name" value="PROTEIN HDED"/>
    <property type="match status" value="1"/>
</dbReference>
<sequence>MATFFKTIRKTVKYWYVPAIIGALFVVLGIYLFTVPLETYATLTVLFSLSFLVTGLLETWFSIQNREELEGWGWHLISGLFSLAIGILLVTKPEISAVTLPMFIGFSLLFRAFQGLGFAFELKNYGVSKWGNLAIASVLGILFSFVLIFNPTFTGMSLVVMTALTFIFVGFSGISMAFMLKKLKNLPQKITKELKDKIEDLREEYYEHLEDRKRD</sequence>
<keyword evidence="3" id="KW-1185">Reference proteome</keyword>
<protein>
    <submittedName>
        <fullName evidence="2">DUF308 domain-containing protein</fullName>
    </submittedName>
</protein>
<comment type="caution">
    <text evidence="2">The sequence shown here is derived from an EMBL/GenBank/DDBJ whole genome shotgun (WGS) entry which is preliminary data.</text>
</comment>
<dbReference type="Proteomes" id="UP001139461">
    <property type="component" value="Unassembled WGS sequence"/>
</dbReference>
<feature type="transmembrane region" description="Helical" evidence="1">
    <location>
        <begin position="40"/>
        <end position="60"/>
    </location>
</feature>
<feature type="transmembrane region" description="Helical" evidence="1">
    <location>
        <begin position="97"/>
        <end position="118"/>
    </location>
</feature>
<dbReference type="GO" id="GO:0005886">
    <property type="term" value="C:plasma membrane"/>
    <property type="evidence" value="ECO:0007669"/>
    <property type="project" value="TreeGrafter"/>
</dbReference>
<name>A0A9X1QST8_9FLAO</name>
<proteinExistence type="predicted"/>
<dbReference type="RefSeq" id="WP_237602560.1">
    <property type="nucleotide sequence ID" value="NZ_JAIRBA010000010.1"/>
</dbReference>
<feature type="transmembrane region" description="Helical" evidence="1">
    <location>
        <begin position="72"/>
        <end position="91"/>
    </location>
</feature>
<dbReference type="InterPro" id="IPR005325">
    <property type="entry name" value="DUF308_memb"/>
</dbReference>
<dbReference type="Pfam" id="PF03729">
    <property type="entry name" value="DUF308"/>
    <property type="match status" value="2"/>
</dbReference>
<gene>
    <name evidence="2" type="ORF">K8089_06930</name>
</gene>
<reference evidence="2" key="1">
    <citation type="submission" date="2021-09" db="EMBL/GenBank/DDBJ databases">
        <title>Genome of Aequorivita sp. strain F47161.</title>
        <authorList>
            <person name="Wang Y."/>
        </authorList>
    </citation>
    <scope>NUCLEOTIDE SEQUENCE</scope>
    <source>
        <strain evidence="2">F47161</strain>
    </source>
</reference>
<feature type="transmembrane region" description="Helical" evidence="1">
    <location>
        <begin position="12"/>
        <end position="34"/>
    </location>
</feature>
<organism evidence="2 3">
    <name type="scientific">Aequorivita vitellina</name>
    <dbReference type="NCBI Taxonomy" id="2874475"/>
    <lineage>
        <taxon>Bacteria</taxon>
        <taxon>Pseudomonadati</taxon>
        <taxon>Bacteroidota</taxon>
        <taxon>Flavobacteriia</taxon>
        <taxon>Flavobacteriales</taxon>
        <taxon>Flavobacteriaceae</taxon>
        <taxon>Aequorivita</taxon>
    </lineage>
</organism>
<keyword evidence="1" id="KW-0812">Transmembrane</keyword>
<evidence type="ECO:0000313" key="2">
    <source>
        <dbReference type="EMBL" id="MCG2418751.1"/>
    </source>
</evidence>